<dbReference type="PANTHER" id="PTHR22576:SF37">
    <property type="entry name" value="MUCOSA-ASSOCIATED LYMPHOID TISSUE LYMPHOMA TRANSLOCATION PROTEIN 1"/>
    <property type="match status" value="1"/>
</dbReference>
<keyword evidence="4" id="KW-1185">Reference proteome</keyword>
<comment type="caution">
    <text evidence="3">The sequence shown here is derived from an EMBL/GenBank/DDBJ whole genome shotgun (WGS) entry which is preliminary data.</text>
</comment>
<feature type="region of interest" description="Disordered" evidence="1">
    <location>
        <begin position="537"/>
        <end position="942"/>
    </location>
</feature>
<reference evidence="3 4" key="1">
    <citation type="submission" date="2022-12" db="EMBL/GenBank/DDBJ databases">
        <authorList>
            <person name="Muema E."/>
        </authorList>
    </citation>
    <scope>NUCLEOTIDE SEQUENCE [LARGE SCALE GENOMIC DNA]</scope>
    <source>
        <strain evidence="4">1330</strain>
    </source>
</reference>
<evidence type="ECO:0000313" key="3">
    <source>
        <dbReference type="EMBL" id="MEI9404245.1"/>
    </source>
</evidence>
<organism evidence="3 4">
    <name type="scientific">Mesorhizobium argentiipisi</name>
    <dbReference type="NCBI Taxonomy" id="3015175"/>
    <lineage>
        <taxon>Bacteria</taxon>
        <taxon>Pseudomonadati</taxon>
        <taxon>Pseudomonadota</taxon>
        <taxon>Alphaproteobacteria</taxon>
        <taxon>Hyphomicrobiales</taxon>
        <taxon>Phyllobacteriaceae</taxon>
        <taxon>Mesorhizobium</taxon>
    </lineage>
</organism>
<gene>
    <name evidence="3" type="ORF">O7A05_19070</name>
</gene>
<feature type="compositionally biased region" description="Polar residues" evidence="1">
    <location>
        <begin position="737"/>
        <end position="757"/>
    </location>
</feature>
<dbReference type="InterPro" id="IPR052039">
    <property type="entry name" value="Caspase-related_regulators"/>
</dbReference>
<dbReference type="RefSeq" id="WP_337094536.1">
    <property type="nucleotide sequence ID" value="NZ_JAPYKO010000013.1"/>
</dbReference>
<feature type="domain" description="Peptidase C14 caspase" evidence="2">
    <location>
        <begin position="31"/>
        <end position="250"/>
    </location>
</feature>
<dbReference type="Proteomes" id="UP001366503">
    <property type="component" value="Unassembled WGS sequence"/>
</dbReference>
<proteinExistence type="predicted"/>
<dbReference type="Pfam" id="PF00656">
    <property type="entry name" value="Peptidase_C14"/>
    <property type="match status" value="1"/>
</dbReference>
<name>A0ABU8KGM1_9HYPH</name>
<feature type="compositionally biased region" description="Polar residues" evidence="1">
    <location>
        <begin position="668"/>
        <end position="688"/>
    </location>
</feature>
<protein>
    <submittedName>
        <fullName evidence="3">Caspase domain-containing protein</fullName>
    </submittedName>
</protein>
<feature type="compositionally biased region" description="Low complexity" evidence="1">
    <location>
        <begin position="868"/>
        <end position="881"/>
    </location>
</feature>
<feature type="compositionally biased region" description="Polar residues" evidence="1">
    <location>
        <begin position="620"/>
        <end position="630"/>
    </location>
</feature>
<dbReference type="PANTHER" id="PTHR22576">
    <property type="entry name" value="MUCOSA ASSOCIATED LYMPHOID TISSUE LYMPHOMA TRANSLOCATION PROTEIN 1/PARACASPASE"/>
    <property type="match status" value="1"/>
</dbReference>
<dbReference type="EMBL" id="JAPYKO010000013">
    <property type="protein sequence ID" value="MEI9404245.1"/>
    <property type="molecule type" value="Genomic_DNA"/>
</dbReference>
<sequence length="942" mass="102186">MRSLRNVIGLVVVLIAFAVASTTGALAQQQKRLAFVIGNAAYPSDALVTSANDAGLIAQTLQAAGFDVVGARDVDQESLRSALRDFLGKVSAAGPDATVFVYLAGRGVQFEGENYFLPVDAQIANPADVPLQAMRLSDITKSLAGLPAKVNIVVLDAARPNALPKMSQPLASGLALVDPDPNMLIAFNAAPGTVAPEGKGPYGAYAQALAEMMREGGLSLDDVFDRTRLRVNEVTQGAEIPWDASKINAPFVFFERAPDAPPPKVSEAEERANRTRPIRDFNAHDAYVAALDRDTMRGYEEFLVAYPHDSMAKRVRAIIAARREAITWRETWLRDTPQAYWSYLERYPHGLHAWDARRRLEHFDAELEPPTSFTVIVYDVPPPPPEEIVYVDRPVLYFDDPDFDFEPPPPIDVIFLPPPPPDFVVLPPPPPPVDVYVLPTPVFVPVPVWVRPPRDIVPPPNDIIFNNIHNTTVINNINNTTINNEPANQAGQPNANAPSGLTTRQKMAVGAGATALAAKVALPPLLQKRAALFKQNQGGQPLKPGQAATQGQQPGATPQSLEPGQAITQGQQPGGTPQARTMGKLSTDHALPGADGKALPLVNGKPVQNAPNRKVLGKQGTASGNEQATGNAGAPVTGNGQQNGVVDDQGKKRKFRKLPTVNGAPGESGQNVQQRFGKNNPNALSGQNEGRPRKLTRKDLSAGQTAVGPSDQGSDNGGDKGKKFRKLPAVNGAPDENGQNARQRFGKNNPNALSGQNEGRPRKLTRKDLSAGQTVVGPSDQDLAIGGHRSKKFRKLPTVNGAPADNRPSVQERLRRNNPSVFSDQNQGSANANRKFRRPPSDEEGSAGAGTNVQRNFKQERPNVQVLRPQRPQFQAQPRPQMQERRLQQLRPEPQMQERRLQQQRPQPQIQERRLPQQPKEQPPQGNKKPTCGRPGEPPCQQ</sequence>
<feature type="compositionally biased region" description="Low complexity" evidence="1">
    <location>
        <begin position="544"/>
        <end position="579"/>
    </location>
</feature>
<dbReference type="SUPFAM" id="SSF52129">
    <property type="entry name" value="Caspase-like"/>
    <property type="match status" value="1"/>
</dbReference>
<dbReference type="InterPro" id="IPR029030">
    <property type="entry name" value="Caspase-like_dom_sf"/>
</dbReference>
<dbReference type="InterPro" id="IPR011600">
    <property type="entry name" value="Pept_C14_caspase"/>
</dbReference>
<accession>A0ABU8KGM1</accession>
<feature type="compositionally biased region" description="Polar residues" evidence="1">
    <location>
        <begin position="817"/>
        <end position="832"/>
    </location>
</feature>
<evidence type="ECO:0000256" key="1">
    <source>
        <dbReference type="SAM" id="MobiDB-lite"/>
    </source>
</evidence>
<evidence type="ECO:0000259" key="2">
    <source>
        <dbReference type="Pfam" id="PF00656"/>
    </source>
</evidence>
<evidence type="ECO:0000313" key="4">
    <source>
        <dbReference type="Proteomes" id="UP001366503"/>
    </source>
</evidence>
<dbReference type="Gene3D" id="3.40.50.1460">
    <property type="match status" value="1"/>
</dbReference>